<feature type="coiled-coil region" evidence="1">
    <location>
        <begin position="200"/>
        <end position="228"/>
    </location>
</feature>
<protein>
    <submittedName>
        <fullName evidence="2">Uncharacterized protein</fullName>
    </submittedName>
</protein>
<dbReference type="GeneID" id="7843199"/>
<dbReference type="HOGENOM" id="CLU_548046_0_0_1"/>
<dbReference type="AlphaFoldDB" id="Q23QX3"/>
<keyword evidence="3" id="KW-1185">Reference proteome</keyword>
<evidence type="ECO:0000256" key="1">
    <source>
        <dbReference type="SAM" id="Coils"/>
    </source>
</evidence>
<name>Q23QX3_TETTS</name>
<gene>
    <name evidence="2" type="ORF">TTHERM_00249600</name>
</gene>
<organism evidence="2 3">
    <name type="scientific">Tetrahymena thermophila (strain SB210)</name>
    <dbReference type="NCBI Taxonomy" id="312017"/>
    <lineage>
        <taxon>Eukaryota</taxon>
        <taxon>Sar</taxon>
        <taxon>Alveolata</taxon>
        <taxon>Ciliophora</taxon>
        <taxon>Intramacronucleata</taxon>
        <taxon>Oligohymenophorea</taxon>
        <taxon>Hymenostomatida</taxon>
        <taxon>Tetrahymenina</taxon>
        <taxon>Tetrahymenidae</taxon>
        <taxon>Tetrahymena</taxon>
    </lineage>
</organism>
<proteinExistence type="predicted"/>
<sequence>MRLEINFSDDKFQLIQLIEINLKKSKKVSVKKMEGNTKQKVKYFQISYPLSQQDIRYYPINQEKDKEFLENTNTFYRYQFEKISENREQYHLFQDFIFDTKEIEHNTCLLLGTEFTSYLAKIIEQLGFDRRYSNMKLEDFRYYQAKARKPRESSNQEKTVAQQCENLELRIIKTKEQNKQNLAKNNIDFILLHFLSREELKKMEKKNNDKEKNKNEQNENKLTNYFRQKQKINQIIDQKPFPCDSNTTVQNEIYNNQILQQQLPQQIGQQEPQHQSEIYIKNQQIDQTSISHDFNTVKLNEIQNKQIQQLPQEINQHVQLSFSGLIKNQGLKQNEQNKLVENNIENQNQQTKLSDLEIQYKKKFQQEIIFDQSHQLEDEIKALKSDLQKSQIQSQQLFEENEKISANANDDKLFDIIQKKNNQQDFCQIQQQLNIQNQNNSQFNNFNSDNYNQFINRANQINQEQSQYNQQSNCNFNYYQSLEKQIKDLKYQVCKIQLENAQQKMKMFFTLYPDYIPEQNLSQQNNLYYK</sequence>
<reference evidence="3" key="1">
    <citation type="journal article" date="2006" name="PLoS Biol.">
        <title>Macronuclear genome sequence of the ciliate Tetrahymena thermophila, a model eukaryote.</title>
        <authorList>
            <person name="Eisen J.A."/>
            <person name="Coyne R.S."/>
            <person name="Wu M."/>
            <person name="Wu D."/>
            <person name="Thiagarajan M."/>
            <person name="Wortman J.R."/>
            <person name="Badger J.H."/>
            <person name="Ren Q."/>
            <person name="Amedeo P."/>
            <person name="Jones K.M."/>
            <person name="Tallon L.J."/>
            <person name="Delcher A.L."/>
            <person name="Salzberg S.L."/>
            <person name="Silva J.C."/>
            <person name="Haas B.J."/>
            <person name="Majoros W.H."/>
            <person name="Farzad M."/>
            <person name="Carlton J.M."/>
            <person name="Smith R.K. Jr."/>
            <person name="Garg J."/>
            <person name="Pearlman R.E."/>
            <person name="Karrer K.M."/>
            <person name="Sun L."/>
            <person name="Manning G."/>
            <person name="Elde N.C."/>
            <person name="Turkewitz A.P."/>
            <person name="Asai D.J."/>
            <person name="Wilkes D.E."/>
            <person name="Wang Y."/>
            <person name="Cai H."/>
            <person name="Collins K."/>
            <person name="Stewart B.A."/>
            <person name="Lee S.R."/>
            <person name="Wilamowska K."/>
            <person name="Weinberg Z."/>
            <person name="Ruzzo W.L."/>
            <person name="Wloga D."/>
            <person name="Gaertig J."/>
            <person name="Frankel J."/>
            <person name="Tsao C.-C."/>
            <person name="Gorovsky M.A."/>
            <person name="Keeling P.J."/>
            <person name="Waller R.F."/>
            <person name="Patron N.J."/>
            <person name="Cherry J.M."/>
            <person name="Stover N.A."/>
            <person name="Krieger C.J."/>
            <person name="del Toro C."/>
            <person name="Ryder H.F."/>
            <person name="Williamson S.C."/>
            <person name="Barbeau R.A."/>
            <person name="Hamilton E.P."/>
            <person name="Orias E."/>
        </authorList>
    </citation>
    <scope>NUCLEOTIDE SEQUENCE [LARGE SCALE GENOMIC DNA]</scope>
    <source>
        <strain evidence="3">SB210</strain>
    </source>
</reference>
<dbReference type="InParanoid" id="Q23QX3"/>
<evidence type="ECO:0000313" key="3">
    <source>
        <dbReference type="Proteomes" id="UP000009168"/>
    </source>
</evidence>
<dbReference type="RefSeq" id="XP_001019010.4">
    <property type="nucleotide sequence ID" value="XM_001019010.4"/>
</dbReference>
<keyword evidence="1" id="KW-0175">Coiled coil</keyword>
<dbReference type="EMBL" id="GG662647">
    <property type="protein sequence ID" value="EAR98765.4"/>
    <property type="molecule type" value="Genomic_DNA"/>
</dbReference>
<dbReference type="KEGG" id="tet:TTHERM_00249600"/>
<accession>Q23QX3</accession>
<dbReference type="Proteomes" id="UP000009168">
    <property type="component" value="Unassembled WGS sequence"/>
</dbReference>
<evidence type="ECO:0000313" key="2">
    <source>
        <dbReference type="EMBL" id="EAR98765.4"/>
    </source>
</evidence>
<feature type="coiled-coil region" evidence="1">
    <location>
        <begin position="339"/>
        <end position="400"/>
    </location>
</feature>
<dbReference type="STRING" id="312017.Q23QX3"/>